<dbReference type="InterPro" id="IPR032675">
    <property type="entry name" value="LRR_dom_sf"/>
</dbReference>
<name>A0ABR0ZSV6_HUSHU</name>
<evidence type="ECO:0000256" key="6">
    <source>
        <dbReference type="ARBA" id="ARBA00022729"/>
    </source>
</evidence>
<dbReference type="Pfam" id="PF13855">
    <property type="entry name" value="LRR_8"/>
    <property type="match status" value="2"/>
</dbReference>
<dbReference type="SMART" id="SM00013">
    <property type="entry name" value="LRRNT"/>
    <property type="match status" value="1"/>
</dbReference>
<organism evidence="12 13">
    <name type="scientific">Huso huso</name>
    <name type="common">Beluga</name>
    <name type="synonym">Acipenser huso</name>
    <dbReference type="NCBI Taxonomy" id="61971"/>
    <lineage>
        <taxon>Eukaryota</taxon>
        <taxon>Metazoa</taxon>
        <taxon>Chordata</taxon>
        <taxon>Craniata</taxon>
        <taxon>Vertebrata</taxon>
        <taxon>Euteleostomi</taxon>
        <taxon>Actinopterygii</taxon>
        <taxon>Chondrostei</taxon>
        <taxon>Acipenseriformes</taxon>
        <taxon>Acipenseridae</taxon>
        <taxon>Huso</taxon>
    </lineage>
</organism>
<dbReference type="Pfam" id="PF01462">
    <property type="entry name" value="LRRNT"/>
    <property type="match status" value="1"/>
</dbReference>
<dbReference type="InterPro" id="IPR000372">
    <property type="entry name" value="LRRNT"/>
</dbReference>
<keyword evidence="8" id="KW-1015">Disulfide bond</keyword>
<feature type="domain" description="LRRNT" evidence="11">
    <location>
        <begin position="79"/>
        <end position="113"/>
    </location>
</feature>
<dbReference type="Gene3D" id="3.80.10.10">
    <property type="entry name" value="Ribonuclease Inhibitor"/>
    <property type="match status" value="3"/>
</dbReference>
<dbReference type="Pfam" id="PF13516">
    <property type="entry name" value="LRR_6"/>
    <property type="match status" value="1"/>
</dbReference>
<dbReference type="Proteomes" id="UP001369086">
    <property type="component" value="Unassembled WGS sequence"/>
</dbReference>
<evidence type="ECO:0000256" key="3">
    <source>
        <dbReference type="ARBA" id="ARBA00022525"/>
    </source>
</evidence>
<evidence type="ECO:0000313" key="13">
    <source>
        <dbReference type="Proteomes" id="UP001369086"/>
    </source>
</evidence>
<comment type="similarity">
    <text evidence="2">Belongs to the small leucine-rich proteoglycan (SLRP) family. SLRP class II subfamily.</text>
</comment>
<evidence type="ECO:0000256" key="10">
    <source>
        <dbReference type="ARBA" id="ARBA00041182"/>
    </source>
</evidence>
<keyword evidence="13" id="KW-1185">Reference proteome</keyword>
<dbReference type="PANTHER" id="PTHR45712">
    <property type="entry name" value="AGAP008170-PA"/>
    <property type="match status" value="1"/>
</dbReference>
<proteinExistence type="inferred from homology"/>
<dbReference type="InterPro" id="IPR050333">
    <property type="entry name" value="SLRP"/>
</dbReference>
<dbReference type="EMBL" id="JAHFZB010000007">
    <property type="protein sequence ID" value="KAK6487896.1"/>
    <property type="molecule type" value="Genomic_DNA"/>
</dbReference>
<evidence type="ECO:0000256" key="9">
    <source>
        <dbReference type="ARBA" id="ARBA00023180"/>
    </source>
</evidence>
<keyword evidence="3" id="KW-0964">Secreted</keyword>
<evidence type="ECO:0000256" key="7">
    <source>
        <dbReference type="ARBA" id="ARBA00022737"/>
    </source>
</evidence>
<keyword evidence="7" id="KW-0677">Repeat</keyword>
<keyword evidence="5" id="KW-0433">Leucine-rich repeat</keyword>
<sequence>MDTPVGTLCFKKLCPSKDRIRTSKEKHNFVVLDNFLHTSSTQRRSSNMMTLTSFSVLLLASAVFSQDISYTDFLRQVQACPKECRCPPSFPNAVYCDSKGLKQIPKIPPHTWYLYLQNNLIDTVPETSLKNATQLKWINLNRNKITNKGIDKDVFNKMKNLLYLYMEDNELDDVPGPLPNSLEQLRLSRNKISKIPTGVFDGMVNLTMLDLQHNKLEDGAIPENTFKELKNLIQINLAKNNLKKMPSGLPATTMQLFLDNNSIEKIPDNYFSKTPQVSSLRLNYNKLMDGGLPKNIFNVSTLLDLQLSHNQLTKVPLTHPSLQHLHLDHNKIKSVNGTMICPMPIGTIDDYFHEKTPNLRYLRLDGNEIRPPIPMDLMMCFRRLQAVVI</sequence>
<evidence type="ECO:0000313" key="12">
    <source>
        <dbReference type="EMBL" id="KAK6487896.1"/>
    </source>
</evidence>
<evidence type="ECO:0000256" key="5">
    <source>
        <dbReference type="ARBA" id="ARBA00022614"/>
    </source>
</evidence>
<evidence type="ECO:0000259" key="11">
    <source>
        <dbReference type="SMART" id="SM00013"/>
    </source>
</evidence>
<evidence type="ECO:0000256" key="2">
    <source>
        <dbReference type="ARBA" id="ARBA00005818"/>
    </source>
</evidence>
<accession>A0ABR0ZSV6</accession>
<keyword evidence="9" id="KW-0325">Glycoprotein</keyword>
<protein>
    <recommendedName>
        <fullName evidence="10">Keratocan</fullName>
    </recommendedName>
</protein>
<keyword evidence="4" id="KW-0272">Extracellular matrix</keyword>
<dbReference type="SMART" id="SM00369">
    <property type="entry name" value="LRR_TYP"/>
    <property type="match status" value="5"/>
</dbReference>
<evidence type="ECO:0000256" key="4">
    <source>
        <dbReference type="ARBA" id="ARBA00022530"/>
    </source>
</evidence>
<evidence type="ECO:0000256" key="8">
    <source>
        <dbReference type="ARBA" id="ARBA00023157"/>
    </source>
</evidence>
<dbReference type="PANTHER" id="PTHR45712:SF13">
    <property type="entry name" value="KERATOCAN"/>
    <property type="match status" value="1"/>
</dbReference>
<dbReference type="PROSITE" id="PS51450">
    <property type="entry name" value="LRR"/>
    <property type="match status" value="2"/>
</dbReference>
<reference evidence="12 13" key="1">
    <citation type="submission" date="2021-05" db="EMBL/GenBank/DDBJ databases">
        <authorList>
            <person name="Zahm M."/>
            <person name="Klopp C."/>
            <person name="Cabau C."/>
            <person name="Kuhl H."/>
            <person name="Suciu R."/>
            <person name="Ciorpac M."/>
            <person name="Holostenco D."/>
            <person name="Gessner J."/>
            <person name="Wuertz S."/>
            <person name="Hohne C."/>
            <person name="Stock M."/>
            <person name="Gislard M."/>
            <person name="Lluch J."/>
            <person name="Milhes M."/>
            <person name="Lampietro C."/>
            <person name="Lopez Roques C."/>
            <person name="Donnadieu C."/>
            <person name="Du K."/>
            <person name="Schartl M."/>
            <person name="Guiguen Y."/>
        </authorList>
    </citation>
    <scope>NUCLEOTIDE SEQUENCE [LARGE SCALE GENOMIC DNA]</scope>
    <source>
        <strain evidence="12">Hh-F2</strain>
        <tissue evidence="12">Blood</tissue>
    </source>
</reference>
<dbReference type="InterPro" id="IPR003591">
    <property type="entry name" value="Leu-rich_rpt_typical-subtyp"/>
</dbReference>
<evidence type="ECO:0000256" key="1">
    <source>
        <dbReference type="ARBA" id="ARBA00004498"/>
    </source>
</evidence>
<comment type="caution">
    <text evidence="12">The sequence shown here is derived from an EMBL/GenBank/DDBJ whole genome shotgun (WGS) entry which is preliminary data.</text>
</comment>
<comment type="subcellular location">
    <subcellularLocation>
        <location evidence="1">Secreted</location>
        <location evidence="1">Extracellular space</location>
        <location evidence="1">Extracellular matrix</location>
    </subcellularLocation>
</comment>
<dbReference type="SUPFAM" id="SSF52058">
    <property type="entry name" value="L domain-like"/>
    <property type="match status" value="1"/>
</dbReference>
<keyword evidence="6" id="KW-0732">Signal</keyword>
<dbReference type="InterPro" id="IPR001611">
    <property type="entry name" value="Leu-rich_rpt"/>
</dbReference>
<gene>
    <name evidence="12" type="ORF">HHUSO_G9208</name>
</gene>